<evidence type="ECO:0000313" key="2">
    <source>
        <dbReference type="Proteomes" id="UP001596026"/>
    </source>
</evidence>
<dbReference type="InterPro" id="IPR009057">
    <property type="entry name" value="Homeodomain-like_sf"/>
</dbReference>
<accession>A0ABV9M5R4</accession>
<dbReference type="EMBL" id="JBHSGT010000066">
    <property type="protein sequence ID" value="MFC4711151.1"/>
    <property type="molecule type" value="Genomic_DNA"/>
</dbReference>
<dbReference type="Proteomes" id="UP001596026">
    <property type="component" value="Unassembled WGS sequence"/>
</dbReference>
<keyword evidence="2" id="KW-1185">Reference proteome</keyword>
<dbReference type="SUPFAM" id="SSF46689">
    <property type="entry name" value="Homeodomain-like"/>
    <property type="match status" value="1"/>
</dbReference>
<dbReference type="Pfam" id="PF02810">
    <property type="entry name" value="SEC-C"/>
    <property type="match status" value="1"/>
</dbReference>
<dbReference type="InterPro" id="IPR036388">
    <property type="entry name" value="WH-like_DNA-bd_sf"/>
</dbReference>
<dbReference type="InterPro" id="IPR004027">
    <property type="entry name" value="SEC_C_motif"/>
</dbReference>
<evidence type="ECO:0000313" key="1">
    <source>
        <dbReference type="EMBL" id="MFC4711151.1"/>
    </source>
</evidence>
<sequence>MRYSAAFKQEIVDKMLPPNNISVASLSQEFQISASTLYSWRKKAIGGGLDGIDYELAKSVMDYIVAFSNLYGMVHKKIVLRIYNQQNEEPIEIELLDMMLANLPEYLVKKYVYSYRDYFVNEAIFMFGEMQLMLNQKGDKPYYIPEKQELLKYVDEYYFEKTHHFKQFLTGLKQIFPKESGSRVMDLAEEIQGLASMDSDLDGLMESFDRLGFQILDEKNARKIVSLVVNLANHTRRWSNNGHTPKELSRQRSNISILENPLKNTSNMHAEDTRKEIGRNDPCYCGSGKKYKKCCLGKN</sequence>
<dbReference type="Gene3D" id="1.10.10.10">
    <property type="entry name" value="Winged helix-like DNA-binding domain superfamily/Winged helix DNA-binding domain"/>
    <property type="match status" value="1"/>
</dbReference>
<proteinExistence type="predicted"/>
<comment type="caution">
    <text evidence="1">The sequence shown here is derived from an EMBL/GenBank/DDBJ whole genome shotgun (WGS) entry which is preliminary data.</text>
</comment>
<organism evidence="1 2">
    <name type="scientific">Enterococcus eurekensis</name>
    <dbReference type="NCBI Taxonomy" id="1159753"/>
    <lineage>
        <taxon>Bacteria</taxon>
        <taxon>Bacillati</taxon>
        <taxon>Bacillota</taxon>
        <taxon>Bacilli</taxon>
        <taxon>Lactobacillales</taxon>
        <taxon>Enterococcaceae</taxon>
        <taxon>Enterococcus</taxon>
    </lineage>
</organism>
<dbReference type="Pfam" id="PF01527">
    <property type="entry name" value="HTH_Tnp_1"/>
    <property type="match status" value="1"/>
</dbReference>
<protein>
    <submittedName>
        <fullName evidence="1">SEC-C metal-binding domain-containing protein</fullName>
    </submittedName>
</protein>
<name>A0ABV9M5R4_9ENTE</name>
<gene>
    <name evidence="1" type="ORF">ACFO3L_11130</name>
</gene>
<reference evidence="2" key="1">
    <citation type="journal article" date="2019" name="Int. J. Syst. Evol. Microbiol.">
        <title>The Global Catalogue of Microorganisms (GCM) 10K type strain sequencing project: providing services to taxonomists for standard genome sequencing and annotation.</title>
        <authorList>
            <consortium name="The Broad Institute Genomics Platform"/>
            <consortium name="The Broad Institute Genome Sequencing Center for Infectious Disease"/>
            <person name="Wu L."/>
            <person name="Ma J."/>
        </authorList>
    </citation>
    <scope>NUCLEOTIDE SEQUENCE [LARGE SCALE GENOMIC DNA]</scope>
    <source>
        <strain evidence="2">CGMCC 1.19061</strain>
    </source>
</reference>
<dbReference type="SUPFAM" id="SSF103642">
    <property type="entry name" value="Sec-C motif"/>
    <property type="match status" value="1"/>
</dbReference>
<dbReference type="Gene3D" id="3.10.450.50">
    <property type="match status" value="1"/>
</dbReference>
<dbReference type="RefSeq" id="WP_379967495.1">
    <property type="nucleotide sequence ID" value="NZ_JBHSGT010000066.1"/>
</dbReference>
<dbReference type="InterPro" id="IPR002514">
    <property type="entry name" value="Transposase_8"/>
</dbReference>